<keyword evidence="3 10" id="KW-1134">Transmembrane beta strand</keyword>
<dbReference type="InterPro" id="IPR037066">
    <property type="entry name" value="Plug_dom_sf"/>
</dbReference>
<evidence type="ECO:0000256" key="6">
    <source>
        <dbReference type="ARBA" id="ARBA00023077"/>
    </source>
</evidence>
<feature type="signal peptide" evidence="12">
    <location>
        <begin position="1"/>
        <end position="24"/>
    </location>
</feature>
<evidence type="ECO:0000256" key="7">
    <source>
        <dbReference type="ARBA" id="ARBA00023136"/>
    </source>
</evidence>
<accession>A0A7W8DGI6</accession>
<dbReference type="Pfam" id="PF00593">
    <property type="entry name" value="TonB_dep_Rec_b-barrel"/>
    <property type="match status" value="1"/>
</dbReference>
<dbReference type="GO" id="GO:0009279">
    <property type="term" value="C:cell outer membrane"/>
    <property type="evidence" value="ECO:0007669"/>
    <property type="project" value="UniProtKB-SubCell"/>
</dbReference>
<dbReference type="GO" id="GO:0015344">
    <property type="term" value="F:siderophore uptake transmembrane transporter activity"/>
    <property type="evidence" value="ECO:0007669"/>
    <property type="project" value="TreeGrafter"/>
</dbReference>
<evidence type="ECO:0000259" key="13">
    <source>
        <dbReference type="Pfam" id="PF00593"/>
    </source>
</evidence>
<evidence type="ECO:0000313" key="15">
    <source>
        <dbReference type="EMBL" id="MBB5021541.1"/>
    </source>
</evidence>
<reference evidence="15 16" key="1">
    <citation type="submission" date="2020-08" db="EMBL/GenBank/DDBJ databases">
        <title>Genomic Encyclopedia of Type Strains, Phase IV (KMG-IV): sequencing the most valuable type-strain genomes for metagenomic binning, comparative biology and taxonomic classification.</title>
        <authorList>
            <person name="Goeker M."/>
        </authorList>
    </citation>
    <scope>NUCLEOTIDE SEQUENCE [LARGE SCALE GENOMIC DNA]</scope>
    <source>
        <strain evidence="15 16">DSM 22071</strain>
    </source>
</reference>
<organism evidence="15 16">
    <name type="scientific">Desulfurispira natronophila</name>
    <dbReference type="NCBI Taxonomy" id="682562"/>
    <lineage>
        <taxon>Bacteria</taxon>
        <taxon>Pseudomonadati</taxon>
        <taxon>Chrysiogenota</taxon>
        <taxon>Chrysiogenia</taxon>
        <taxon>Chrysiogenales</taxon>
        <taxon>Chrysiogenaceae</taxon>
        <taxon>Desulfurispira</taxon>
    </lineage>
</organism>
<dbReference type="Gene3D" id="2.40.170.20">
    <property type="entry name" value="TonB-dependent receptor, beta-barrel domain"/>
    <property type="match status" value="1"/>
</dbReference>
<feature type="chain" id="PRO_5031428835" evidence="12">
    <location>
        <begin position="25"/>
        <end position="429"/>
    </location>
</feature>
<feature type="domain" description="TonB-dependent receptor plug" evidence="14">
    <location>
        <begin position="45"/>
        <end position="149"/>
    </location>
</feature>
<evidence type="ECO:0000256" key="8">
    <source>
        <dbReference type="ARBA" id="ARBA00023170"/>
    </source>
</evidence>
<dbReference type="InterPro" id="IPR000531">
    <property type="entry name" value="Beta-barrel_TonB"/>
</dbReference>
<dbReference type="AlphaFoldDB" id="A0A7W8DGI6"/>
<dbReference type="PANTHER" id="PTHR30069:SF29">
    <property type="entry name" value="HEMOGLOBIN AND HEMOGLOBIN-HAPTOGLOBIN-BINDING PROTEIN 1-RELATED"/>
    <property type="match status" value="1"/>
</dbReference>
<feature type="domain" description="TonB-dependent receptor-like beta-barrel" evidence="13">
    <location>
        <begin position="260"/>
        <end position="416"/>
    </location>
</feature>
<keyword evidence="4 10" id="KW-0812">Transmembrane</keyword>
<name>A0A7W8DGI6_9BACT</name>
<proteinExistence type="inferred from homology"/>
<dbReference type="RefSeq" id="WP_183730429.1">
    <property type="nucleotide sequence ID" value="NZ_JACHID010000004.1"/>
</dbReference>
<evidence type="ECO:0000256" key="4">
    <source>
        <dbReference type="ARBA" id="ARBA00022692"/>
    </source>
</evidence>
<evidence type="ECO:0000256" key="11">
    <source>
        <dbReference type="RuleBase" id="RU003357"/>
    </source>
</evidence>
<evidence type="ECO:0000259" key="14">
    <source>
        <dbReference type="Pfam" id="PF07715"/>
    </source>
</evidence>
<evidence type="ECO:0000256" key="3">
    <source>
        <dbReference type="ARBA" id="ARBA00022452"/>
    </source>
</evidence>
<evidence type="ECO:0000256" key="9">
    <source>
        <dbReference type="ARBA" id="ARBA00023237"/>
    </source>
</evidence>
<gene>
    <name evidence="15" type="ORF">HNR37_000853</name>
</gene>
<dbReference type="InterPro" id="IPR036942">
    <property type="entry name" value="Beta-barrel_TonB_sf"/>
</dbReference>
<keyword evidence="8 15" id="KW-0675">Receptor</keyword>
<evidence type="ECO:0000256" key="5">
    <source>
        <dbReference type="ARBA" id="ARBA00022729"/>
    </source>
</evidence>
<keyword evidence="6 11" id="KW-0798">TonB box</keyword>
<keyword evidence="7 10" id="KW-0472">Membrane</keyword>
<evidence type="ECO:0000256" key="12">
    <source>
        <dbReference type="SAM" id="SignalP"/>
    </source>
</evidence>
<dbReference type="InterPro" id="IPR012910">
    <property type="entry name" value="Plug_dom"/>
</dbReference>
<dbReference type="PANTHER" id="PTHR30069">
    <property type="entry name" value="TONB-DEPENDENT OUTER MEMBRANE RECEPTOR"/>
    <property type="match status" value="1"/>
</dbReference>
<evidence type="ECO:0000256" key="10">
    <source>
        <dbReference type="PROSITE-ProRule" id="PRU01360"/>
    </source>
</evidence>
<keyword evidence="5 12" id="KW-0732">Signal</keyword>
<dbReference type="InterPro" id="IPR039426">
    <property type="entry name" value="TonB-dep_rcpt-like"/>
</dbReference>
<dbReference type="GO" id="GO:0044718">
    <property type="term" value="P:siderophore transmembrane transport"/>
    <property type="evidence" value="ECO:0007669"/>
    <property type="project" value="TreeGrafter"/>
</dbReference>
<dbReference type="Proteomes" id="UP000528322">
    <property type="component" value="Unassembled WGS sequence"/>
</dbReference>
<comment type="subcellular location">
    <subcellularLocation>
        <location evidence="1 10">Cell outer membrane</location>
        <topology evidence="1 10">Multi-pass membrane protein</topology>
    </subcellularLocation>
</comment>
<keyword evidence="2 10" id="KW-0813">Transport</keyword>
<dbReference type="Pfam" id="PF07715">
    <property type="entry name" value="Plug"/>
    <property type="match status" value="1"/>
</dbReference>
<keyword evidence="9 10" id="KW-0998">Cell outer membrane</keyword>
<evidence type="ECO:0000256" key="2">
    <source>
        <dbReference type="ARBA" id="ARBA00022448"/>
    </source>
</evidence>
<dbReference type="Gene3D" id="2.170.130.10">
    <property type="entry name" value="TonB-dependent receptor, plug domain"/>
    <property type="match status" value="1"/>
</dbReference>
<comment type="similarity">
    <text evidence="10 11">Belongs to the TonB-dependent receptor family.</text>
</comment>
<evidence type="ECO:0000256" key="1">
    <source>
        <dbReference type="ARBA" id="ARBA00004571"/>
    </source>
</evidence>
<keyword evidence="16" id="KW-1185">Reference proteome</keyword>
<protein>
    <submittedName>
        <fullName evidence="15">Outer membrane receptor for ferrienterochelin and colicin</fullName>
    </submittedName>
</protein>
<sequence length="429" mass="46996">MSIRRISALCVAGLISAAALPAQAQDKSDERGVTVTATRAERELLEVPTSVSSVSAEEIRRSGAAVVAEALRDVPGVEVHDGSVSGAKRVRIRGESGAGVLIMIDGQKTSEQKAMSGAVFLIDPALIERIEIIKGPSSVLYGSEAIGGVVNIITKKGGERPVQADVGLSYDSSTEGTRQNLSIYGKSGRMGYRVGGAWSDHDDRDTPDGKAEGTEYKESSVFAYLDYQGDEFTVGARYDSYKGVYRTYVPEGTISDPIEHFAQDLPDWSREKVSLFYETEYLSDSLVKLRADAYAQNTYKDFRMDMDVRPVMGPSGPALWPMQTRNRTVNDQDTYGLALQTDWLVANDHYVIAGVDLIQDHLKADEFRRTRGPVGNFPGPPAPEPDFVESSYTNKAKSDFYALYVQDEWSLNPDTILTWAFVRPGLAMS</sequence>
<dbReference type="EMBL" id="JACHID010000004">
    <property type="protein sequence ID" value="MBB5021541.1"/>
    <property type="molecule type" value="Genomic_DNA"/>
</dbReference>
<comment type="caution">
    <text evidence="15">The sequence shown here is derived from an EMBL/GenBank/DDBJ whole genome shotgun (WGS) entry which is preliminary data.</text>
</comment>
<evidence type="ECO:0000313" key="16">
    <source>
        <dbReference type="Proteomes" id="UP000528322"/>
    </source>
</evidence>
<dbReference type="PROSITE" id="PS52016">
    <property type="entry name" value="TONB_DEPENDENT_REC_3"/>
    <property type="match status" value="1"/>
</dbReference>
<dbReference type="SUPFAM" id="SSF56935">
    <property type="entry name" value="Porins"/>
    <property type="match status" value="1"/>
</dbReference>